<dbReference type="Gene3D" id="3.40.50.720">
    <property type="entry name" value="NAD(P)-binding Rossmann-like Domain"/>
    <property type="match status" value="1"/>
</dbReference>
<feature type="non-terminal residue" evidence="1">
    <location>
        <position position="27"/>
    </location>
</feature>
<sequence length="27" mass="2777">MDLTNKVAVVTGSGQGLGLAYAKDLVR</sequence>
<accession>K8XF92</accession>
<dbReference type="AlphaFoldDB" id="K8XF92"/>
<dbReference type="EMBL" id="AJYC02000074">
    <property type="protein sequence ID" value="EKT80009.1"/>
    <property type="molecule type" value="Genomic_DNA"/>
</dbReference>
<dbReference type="SUPFAM" id="SSF51735">
    <property type="entry name" value="NAD(P)-binding Rossmann-fold domains"/>
    <property type="match status" value="1"/>
</dbReference>
<dbReference type="Proteomes" id="UP000005951">
    <property type="component" value="Unassembled WGS sequence"/>
</dbReference>
<evidence type="ECO:0000313" key="2">
    <source>
        <dbReference type="Proteomes" id="UP000005951"/>
    </source>
</evidence>
<organism evidence="1 2">
    <name type="scientific">Rhodococcus opacus M213</name>
    <dbReference type="NCBI Taxonomy" id="1129896"/>
    <lineage>
        <taxon>Bacteria</taxon>
        <taxon>Bacillati</taxon>
        <taxon>Actinomycetota</taxon>
        <taxon>Actinomycetes</taxon>
        <taxon>Mycobacteriales</taxon>
        <taxon>Nocardiaceae</taxon>
        <taxon>Rhodococcus</taxon>
    </lineage>
</organism>
<comment type="caution">
    <text evidence="1">The sequence shown here is derived from an EMBL/GenBank/DDBJ whole genome shotgun (WGS) entry which is preliminary data.</text>
</comment>
<protein>
    <submittedName>
        <fullName evidence="1">Reductase</fullName>
    </submittedName>
</protein>
<gene>
    <name evidence="1" type="ORF">WSS_A24975</name>
</gene>
<evidence type="ECO:0000313" key="1">
    <source>
        <dbReference type="EMBL" id="EKT80009.1"/>
    </source>
</evidence>
<name>K8XF92_RHOOP</name>
<proteinExistence type="predicted"/>
<reference evidence="1 2" key="1">
    <citation type="journal article" date="2013" name="Genome Announc.">
        <title>Draft Genome Sequence of Rhodococcus opacus Strain M213 Shows a Diverse Catabolic Potential.</title>
        <authorList>
            <person name="Pathak A."/>
            <person name="Green S.J."/>
            <person name="Ogram A."/>
            <person name="Chauhan A."/>
        </authorList>
    </citation>
    <scope>NUCLEOTIDE SEQUENCE [LARGE SCALE GENOMIC DNA]</scope>
    <source>
        <strain evidence="1 2">M213</strain>
    </source>
</reference>
<dbReference type="InterPro" id="IPR036291">
    <property type="entry name" value="NAD(P)-bd_dom_sf"/>
</dbReference>